<reference evidence="8 9" key="1">
    <citation type="submission" date="2020-04" db="EMBL/GenBank/DDBJ databases">
        <authorList>
            <person name="Alioto T."/>
            <person name="Alioto T."/>
            <person name="Gomez Garrido J."/>
        </authorList>
    </citation>
    <scope>NUCLEOTIDE SEQUENCE [LARGE SCALE GENOMIC DNA]</scope>
</reference>
<evidence type="ECO:0000256" key="4">
    <source>
        <dbReference type="ARBA" id="ARBA00022989"/>
    </source>
</evidence>
<dbReference type="AlphaFoldDB" id="A0A8S1CY72"/>
<evidence type="ECO:0000256" key="5">
    <source>
        <dbReference type="ARBA" id="ARBA00023136"/>
    </source>
</evidence>
<dbReference type="PROSITE" id="PS51257">
    <property type="entry name" value="PROKAR_LIPOPROTEIN"/>
    <property type="match status" value="1"/>
</dbReference>
<accession>A0A8S1CY72</accession>
<evidence type="ECO:0000256" key="6">
    <source>
        <dbReference type="ARBA" id="ARBA00023180"/>
    </source>
</evidence>
<keyword evidence="2" id="KW-0812">Transmembrane</keyword>
<dbReference type="PANTHER" id="PTHR13055">
    <property type="entry name" value="TUMOR ENDOTHELIAL MARKER 7 RELATED"/>
    <property type="match status" value="1"/>
</dbReference>
<protein>
    <recommendedName>
        <fullName evidence="10">PSI domain-containing protein</fullName>
    </recommendedName>
</protein>
<keyword evidence="5" id="KW-0472">Membrane</keyword>
<evidence type="ECO:0000313" key="8">
    <source>
        <dbReference type="EMBL" id="CAB3372985.1"/>
    </source>
</evidence>
<dbReference type="OrthoDB" id="6285106at2759"/>
<keyword evidence="6" id="KW-0325">Glycoprotein</keyword>
<feature type="chain" id="PRO_5035750060" description="PSI domain-containing protein" evidence="7">
    <location>
        <begin position="22"/>
        <end position="319"/>
    </location>
</feature>
<dbReference type="Proteomes" id="UP000494165">
    <property type="component" value="Unassembled WGS sequence"/>
</dbReference>
<comment type="caution">
    <text evidence="8">The sequence shown here is derived from an EMBL/GenBank/DDBJ whole genome shotgun (WGS) entry which is preliminary data.</text>
</comment>
<keyword evidence="9" id="KW-1185">Reference proteome</keyword>
<evidence type="ECO:0008006" key="10">
    <source>
        <dbReference type="Google" id="ProtNLM"/>
    </source>
</evidence>
<feature type="signal peptide" evidence="7">
    <location>
        <begin position="1"/>
        <end position="21"/>
    </location>
</feature>
<dbReference type="PANTHER" id="PTHR13055:SF12">
    <property type="entry name" value="LD40707P"/>
    <property type="match status" value="1"/>
</dbReference>
<keyword evidence="4" id="KW-1133">Transmembrane helix</keyword>
<evidence type="ECO:0000313" key="9">
    <source>
        <dbReference type="Proteomes" id="UP000494165"/>
    </source>
</evidence>
<dbReference type="EMBL" id="CADEPI010000079">
    <property type="protein sequence ID" value="CAB3372985.1"/>
    <property type="molecule type" value="Genomic_DNA"/>
</dbReference>
<evidence type="ECO:0000256" key="3">
    <source>
        <dbReference type="ARBA" id="ARBA00022729"/>
    </source>
</evidence>
<dbReference type="InterPro" id="IPR031152">
    <property type="entry name" value="PLXDC"/>
</dbReference>
<evidence type="ECO:0000256" key="2">
    <source>
        <dbReference type="ARBA" id="ARBA00022692"/>
    </source>
</evidence>
<dbReference type="InterPro" id="IPR002165">
    <property type="entry name" value="Plexin_repeat"/>
</dbReference>
<evidence type="ECO:0000256" key="7">
    <source>
        <dbReference type="SAM" id="SignalP"/>
    </source>
</evidence>
<gene>
    <name evidence="8" type="ORF">CLODIP_2_CD12589</name>
</gene>
<evidence type="ECO:0000256" key="1">
    <source>
        <dbReference type="ARBA" id="ARBA00004479"/>
    </source>
</evidence>
<keyword evidence="3 7" id="KW-0732">Signal</keyword>
<organism evidence="8 9">
    <name type="scientific">Cloeon dipterum</name>
    <dbReference type="NCBI Taxonomy" id="197152"/>
    <lineage>
        <taxon>Eukaryota</taxon>
        <taxon>Metazoa</taxon>
        <taxon>Ecdysozoa</taxon>
        <taxon>Arthropoda</taxon>
        <taxon>Hexapoda</taxon>
        <taxon>Insecta</taxon>
        <taxon>Pterygota</taxon>
        <taxon>Palaeoptera</taxon>
        <taxon>Ephemeroptera</taxon>
        <taxon>Pisciforma</taxon>
        <taxon>Baetidae</taxon>
        <taxon>Cloeon</taxon>
    </lineage>
</organism>
<dbReference type="GO" id="GO:0016020">
    <property type="term" value="C:membrane"/>
    <property type="evidence" value="ECO:0007669"/>
    <property type="project" value="UniProtKB-SubCell"/>
</dbReference>
<name>A0A8S1CY72_9INSE</name>
<comment type="subcellular location">
    <subcellularLocation>
        <location evidence="1">Membrane</location>
        <topology evidence="1">Single-pass type I membrane protein</topology>
    </subcellularLocation>
</comment>
<sequence length="319" mass="36972">MAHIPKLFGIVISFLVISSSCDKVSSSDTIEDEAPKILYDSNEKYFYVKAVRDVHLAKSLWVNMDYIEKIDFGRKWPPAYDQMLMPTLRYLESLELSFNFTFYGYLTNFVTFDIDGRICMKKITYYNEQCNSFVAPLGMKLSFRKDESFIKYIDTGKSLIVQWGNVDLYPPFYLEEQNVTLQVTLYENGTIEIVYKQILTSLFVLFYEGDFRTAVSIGTRDSKGYIGKDENIYGVIALQERMNNDFDIKNGTVIVMTPLPTCNWFTSCELCTLSKIYFKCVWCPQLNRCTNYGMDRNYNAWLSSGCVNNYISSSYAEKC</sequence>
<dbReference type="Pfam" id="PF01437">
    <property type="entry name" value="PSI"/>
    <property type="match status" value="1"/>
</dbReference>
<proteinExistence type="predicted"/>